<keyword evidence="3" id="KW-1185">Reference proteome</keyword>
<gene>
    <name evidence="2" type="ORF">H0E84_16360</name>
</gene>
<reference evidence="2 3" key="1">
    <citation type="submission" date="2020-07" db="EMBL/GenBank/DDBJ databases">
        <title>Luteimonas sp. SJ-92.</title>
        <authorList>
            <person name="Huang X.-X."/>
            <person name="Xu L."/>
            <person name="Sun J.-Q."/>
        </authorList>
    </citation>
    <scope>NUCLEOTIDE SEQUENCE [LARGE SCALE GENOMIC DNA]</scope>
    <source>
        <strain evidence="2 3">SJ-92</strain>
    </source>
</reference>
<dbReference type="RefSeq" id="WP_180679715.1">
    <property type="nucleotide sequence ID" value="NZ_JACCKA010000087.1"/>
</dbReference>
<sequence>MRDDRGEFPFWSMVLAVLLALIAHDLIRLAVGAYMARRAVAEFNRQVQSTPTRPAPGSASSAQSAPAELPRYPGPVSARASGADVACINGTQARRVANGWEQEPRKRCQAYSP</sequence>
<feature type="region of interest" description="Disordered" evidence="1">
    <location>
        <begin position="45"/>
        <end position="77"/>
    </location>
</feature>
<dbReference type="Proteomes" id="UP000578091">
    <property type="component" value="Unassembled WGS sequence"/>
</dbReference>
<evidence type="ECO:0000313" key="3">
    <source>
        <dbReference type="Proteomes" id="UP000578091"/>
    </source>
</evidence>
<organism evidence="2 3">
    <name type="scientific">Luteimonas salinisoli</name>
    <dbReference type="NCBI Taxonomy" id="2752307"/>
    <lineage>
        <taxon>Bacteria</taxon>
        <taxon>Pseudomonadati</taxon>
        <taxon>Pseudomonadota</taxon>
        <taxon>Gammaproteobacteria</taxon>
        <taxon>Lysobacterales</taxon>
        <taxon>Lysobacteraceae</taxon>
        <taxon>Luteimonas</taxon>
    </lineage>
</organism>
<dbReference type="AlphaFoldDB" id="A0A853JGT1"/>
<protein>
    <submittedName>
        <fullName evidence="2">Uncharacterized protein</fullName>
    </submittedName>
</protein>
<evidence type="ECO:0000256" key="1">
    <source>
        <dbReference type="SAM" id="MobiDB-lite"/>
    </source>
</evidence>
<feature type="compositionally biased region" description="Low complexity" evidence="1">
    <location>
        <begin position="55"/>
        <end position="67"/>
    </location>
</feature>
<comment type="caution">
    <text evidence="2">The sequence shown here is derived from an EMBL/GenBank/DDBJ whole genome shotgun (WGS) entry which is preliminary data.</text>
</comment>
<name>A0A853JGT1_9GAMM</name>
<evidence type="ECO:0000313" key="2">
    <source>
        <dbReference type="EMBL" id="NZA27954.1"/>
    </source>
</evidence>
<proteinExistence type="predicted"/>
<dbReference type="EMBL" id="JACCKA010000087">
    <property type="protein sequence ID" value="NZA27954.1"/>
    <property type="molecule type" value="Genomic_DNA"/>
</dbReference>
<accession>A0A853JGT1</accession>